<evidence type="ECO:0000313" key="2">
    <source>
        <dbReference type="Proteomes" id="UP001218218"/>
    </source>
</evidence>
<organism evidence="1 2">
    <name type="scientific">Mycena albidolilacea</name>
    <dbReference type="NCBI Taxonomy" id="1033008"/>
    <lineage>
        <taxon>Eukaryota</taxon>
        <taxon>Fungi</taxon>
        <taxon>Dikarya</taxon>
        <taxon>Basidiomycota</taxon>
        <taxon>Agaricomycotina</taxon>
        <taxon>Agaricomycetes</taxon>
        <taxon>Agaricomycetidae</taxon>
        <taxon>Agaricales</taxon>
        <taxon>Marasmiineae</taxon>
        <taxon>Mycenaceae</taxon>
        <taxon>Mycena</taxon>
    </lineage>
</organism>
<comment type="caution">
    <text evidence="1">The sequence shown here is derived from an EMBL/GenBank/DDBJ whole genome shotgun (WGS) entry which is preliminary data.</text>
</comment>
<dbReference type="EMBL" id="JARIHO010000001">
    <property type="protein sequence ID" value="KAJ7368937.1"/>
    <property type="molecule type" value="Genomic_DNA"/>
</dbReference>
<accession>A0AAD7AVU3</accession>
<dbReference type="AlphaFoldDB" id="A0AAD7AVU3"/>
<evidence type="ECO:0000313" key="1">
    <source>
        <dbReference type="EMBL" id="KAJ7368937.1"/>
    </source>
</evidence>
<protein>
    <submittedName>
        <fullName evidence="1">Uncharacterized protein</fullName>
    </submittedName>
</protein>
<sequence length="178" mass="19458">MGSARRVEKDTRTYIQTQQVYLCRASELRLWLEFEGPDMHVSALSRDGTVLRVLSGKLTVDEELIIGPTQEGCPLPGLGTHGSLYLRWVRGGRCAGRLSGYGGIYIGWAPVRASGDTEDARAEQHHGNMEQIRNVETSAPHTVYTCNPVLFMLTGDKGEGQAQYALKADAEGETCTDG</sequence>
<proteinExistence type="predicted"/>
<reference evidence="1" key="1">
    <citation type="submission" date="2023-03" db="EMBL/GenBank/DDBJ databases">
        <title>Massive genome expansion in bonnet fungi (Mycena s.s.) driven by repeated elements and novel gene families across ecological guilds.</title>
        <authorList>
            <consortium name="Lawrence Berkeley National Laboratory"/>
            <person name="Harder C.B."/>
            <person name="Miyauchi S."/>
            <person name="Viragh M."/>
            <person name="Kuo A."/>
            <person name="Thoen E."/>
            <person name="Andreopoulos B."/>
            <person name="Lu D."/>
            <person name="Skrede I."/>
            <person name="Drula E."/>
            <person name="Henrissat B."/>
            <person name="Morin E."/>
            <person name="Kohler A."/>
            <person name="Barry K."/>
            <person name="LaButti K."/>
            <person name="Morin E."/>
            <person name="Salamov A."/>
            <person name="Lipzen A."/>
            <person name="Mereny Z."/>
            <person name="Hegedus B."/>
            <person name="Baldrian P."/>
            <person name="Stursova M."/>
            <person name="Weitz H."/>
            <person name="Taylor A."/>
            <person name="Grigoriev I.V."/>
            <person name="Nagy L.G."/>
            <person name="Martin F."/>
            <person name="Kauserud H."/>
        </authorList>
    </citation>
    <scope>NUCLEOTIDE SEQUENCE</scope>
    <source>
        <strain evidence="1">CBHHK002</strain>
    </source>
</reference>
<dbReference type="Proteomes" id="UP001218218">
    <property type="component" value="Unassembled WGS sequence"/>
</dbReference>
<name>A0AAD7AVU3_9AGAR</name>
<gene>
    <name evidence="1" type="ORF">DFH08DRAFT_796760</name>
</gene>
<keyword evidence="2" id="KW-1185">Reference proteome</keyword>